<evidence type="ECO:0000313" key="8">
    <source>
        <dbReference type="EMBL" id="WFD24854.1"/>
    </source>
</evidence>
<dbReference type="PANTHER" id="PTHR10997">
    <property type="entry name" value="IMPORTIN-7, 8, 11"/>
    <property type="match status" value="1"/>
</dbReference>
<name>A0AAF0EHM0_9BASI</name>
<dbReference type="InterPro" id="IPR013713">
    <property type="entry name" value="XPO2_central"/>
</dbReference>
<accession>A0AAF0EHM0</accession>
<evidence type="ECO:0000256" key="1">
    <source>
        <dbReference type="ARBA" id="ARBA00004123"/>
    </source>
</evidence>
<dbReference type="SUPFAM" id="SSF48371">
    <property type="entry name" value="ARM repeat"/>
    <property type="match status" value="1"/>
</dbReference>
<gene>
    <name evidence="8" type="primary">NMD5</name>
    <name evidence="8" type="ORF">MEQU1_003560</name>
</gene>
<reference evidence="8" key="1">
    <citation type="submission" date="2023-03" db="EMBL/GenBank/DDBJ databases">
        <title>Mating type loci evolution in Malassezia.</title>
        <authorList>
            <person name="Coelho M.A."/>
        </authorList>
    </citation>
    <scope>NUCLEOTIDE SEQUENCE</scope>
    <source>
        <strain evidence="8">CBS 12830</strain>
    </source>
</reference>
<evidence type="ECO:0000256" key="6">
    <source>
        <dbReference type="ARBA" id="ARBA00023242"/>
    </source>
</evidence>
<dbReference type="GO" id="GO:0005635">
    <property type="term" value="C:nuclear envelope"/>
    <property type="evidence" value="ECO:0007669"/>
    <property type="project" value="TreeGrafter"/>
</dbReference>
<keyword evidence="9" id="KW-1185">Reference proteome</keyword>
<dbReference type="Gene3D" id="1.25.10.10">
    <property type="entry name" value="Leucine-rich Repeat Variant"/>
    <property type="match status" value="1"/>
</dbReference>
<dbReference type="InterPro" id="IPR016024">
    <property type="entry name" value="ARM-type_fold"/>
</dbReference>
<dbReference type="SMART" id="SM00913">
    <property type="entry name" value="IBN_N"/>
    <property type="match status" value="1"/>
</dbReference>
<dbReference type="EMBL" id="CP119907">
    <property type="protein sequence ID" value="WFD24854.1"/>
    <property type="molecule type" value="Genomic_DNA"/>
</dbReference>
<dbReference type="GO" id="GO:0031267">
    <property type="term" value="F:small GTPase binding"/>
    <property type="evidence" value="ECO:0007669"/>
    <property type="project" value="InterPro"/>
</dbReference>
<evidence type="ECO:0000259" key="7">
    <source>
        <dbReference type="PROSITE" id="PS50166"/>
    </source>
</evidence>
<protein>
    <submittedName>
        <fullName evidence="8">Nonsense-mediated mRNA decay protein 5</fullName>
    </submittedName>
</protein>
<dbReference type="GO" id="GO:0005829">
    <property type="term" value="C:cytosol"/>
    <property type="evidence" value="ECO:0007669"/>
    <property type="project" value="TreeGrafter"/>
</dbReference>
<dbReference type="GO" id="GO:0006606">
    <property type="term" value="P:protein import into nucleus"/>
    <property type="evidence" value="ECO:0007669"/>
    <property type="project" value="TreeGrafter"/>
</dbReference>
<dbReference type="AlphaFoldDB" id="A0AAF0EHM0"/>
<keyword evidence="4" id="KW-0963">Cytoplasm</keyword>
<keyword evidence="3" id="KW-0813">Transport</keyword>
<evidence type="ECO:0000313" key="9">
    <source>
        <dbReference type="Proteomes" id="UP001214415"/>
    </source>
</evidence>
<dbReference type="Proteomes" id="UP001214415">
    <property type="component" value="Chromosome 8"/>
</dbReference>
<evidence type="ECO:0000256" key="3">
    <source>
        <dbReference type="ARBA" id="ARBA00022448"/>
    </source>
</evidence>
<dbReference type="PROSITE" id="PS50166">
    <property type="entry name" value="IMPORTIN_B_NT"/>
    <property type="match status" value="1"/>
</dbReference>
<dbReference type="InterPro" id="IPR011989">
    <property type="entry name" value="ARM-like"/>
</dbReference>
<evidence type="ECO:0000256" key="5">
    <source>
        <dbReference type="ARBA" id="ARBA00022927"/>
    </source>
</evidence>
<sequence length="1034" mass="115580">METLLRLFPSTLSPDVDVRRASEQELRQLEGQPGMLSASLQIVASPDADATVRQAAAIYVKNRISRAWDTSLPRGTNESPHVPEDDKSVVRAALLPAIASVPPTLRVHVASALFGIVRSDFPQHWPTLLEEIVQRLTSGQEAEMYAGVRALLETVRAFRFTDTDTKLEDIVSCTFPVLLQTTNALMDSPQSNLAAVGEMVYYAMKVYKTSLAITLTKHQQSNESIVPWGTLMLRIVQKSVEAEGVDDEAKEKTPWWKAKKWAFYALNRLFSRYGIPSQLSASMKSCKPFAETFLHSFAPEILKAYLHTADAMVSQQQWVSRPVVRHLLSFFTESLKPKSMWVLLRPHMQQIVETLVYPRLCFSDEDEELWEVDPVDFVRMSADPLEELGTTASVASSLLHTAVARRAASMLEPTLQFILQVVNAYAAEQCTPRQMDGALRMCITICQSMVHHERVQHELDAFFAQHVLPALKSPHAFLRLRACAAVQTFDHAGMKWTSSETLETALRGVMDCMLDTELPVRVQAAEAMGELVAHDEVHNAMAPNAGRLMQELLKLSDETDLDVLMTTQEKIVNHFAEELLPFSVQLTQQMAQSYLRLVQDNLAGGDADADGVHAFRMDQGEEDKYFAAVGCLSTMYQMVTTAESRPEILAELEQVLLPVVAYTIESETIDLYDDCFQLTDVLTYYQKRISPGMWHIFTLMYKSFKSSGIDYLSEMIGTLDNCASYGTAVLQEKPEYRHMLLDIFHTAMTHDQLVVSDRVAACQLGEVILLLLRGYVDEAVPGMVATLLPHTQKSDEAPSFQLRKWAILVILEAVYYNATLALQVLESHGATSAFFSAALPMLSKCRRVHECKVTIVALLSLLSLDPTAVPESLQAGYPHLLGALVTQLALLPKLVAQRKELSKALDHGFDDLDDDDGALAEFDDDADVEEDENDYLELLAQEAVRLRTRVSADDDQDEEIDALDDLEDDDMGYESPLESVPVYEPFRTVVQQLRTQNAALFQRLTEGLNEAQQRDLQQVLELVDGEETGTTTSN</sequence>
<feature type="domain" description="Importin N-terminal" evidence="7">
    <location>
        <begin position="22"/>
        <end position="100"/>
    </location>
</feature>
<proteinExistence type="predicted"/>
<evidence type="ECO:0000256" key="4">
    <source>
        <dbReference type="ARBA" id="ARBA00022490"/>
    </source>
</evidence>
<keyword evidence="6" id="KW-0539">Nucleus</keyword>
<keyword evidence="5" id="KW-0653">Protein transport</keyword>
<comment type="subcellular location">
    <subcellularLocation>
        <location evidence="2">Cytoplasm</location>
    </subcellularLocation>
    <subcellularLocation>
        <location evidence="1">Nucleus</location>
    </subcellularLocation>
</comment>
<dbReference type="Pfam" id="PF08506">
    <property type="entry name" value="Cse1"/>
    <property type="match status" value="1"/>
</dbReference>
<organism evidence="8 9">
    <name type="scientific">Malassezia equina</name>
    <dbReference type="NCBI Taxonomy" id="1381935"/>
    <lineage>
        <taxon>Eukaryota</taxon>
        <taxon>Fungi</taxon>
        <taxon>Dikarya</taxon>
        <taxon>Basidiomycota</taxon>
        <taxon>Ustilaginomycotina</taxon>
        <taxon>Malasseziomycetes</taxon>
        <taxon>Malasseziales</taxon>
        <taxon>Malasseziaceae</taxon>
        <taxon>Malassezia</taxon>
    </lineage>
</organism>
<dbReference type="PANTHER" id="PTHR10997:SF18">
    <property type="entry name" value="D-IMPORTIN 7_RANBP7"/>
    <property type="match status" value="1"/>
</dbReference>
<dbReference type="Pfam" id="PF03810">
    <property type="entry name" value="IBN_N"/>
    <property type="match status" value="1"/>
</dbReference>
<dbReference type="InterPro" id="IPR001494">
    <property type="entry name" value="Importin-beta_N"/>
</dbReference>
<evidence type="ECO:0000256" key="2">
    <source>
        <dbReference type="ARBA" id="ARBA00004496"/>
    </source>
</evidence>